<evidence type="ECO:0000256" key="4">
    <source>
        <dbReference type="ARBA" id="ARBA00022989"/>
    </source>
</evidence>
<dbReference type="InterPro" id="IPR030191">
    <property type="entry name" value="CodB"/>
</dbReference>
<dbReference type="EMBL" id="BONZ01000107">
    <property type="protein sequence ID" value="GIH20879.1"/>
    <property type="molecule type" value="Genomic_DNA"/>
</dbReference>
<feature type="transmembrane region" description="Helical" evidence="7">
    <location>
        <begin position="143"/>
        <end position="160"/>
    </location>
</feature>
<evidence type="ECO:0000256" key="3">
    <source>
        <dbReference type="ARBA" id="ARBA00022692"/>
    </source>
</evidence>
<feature type="transmembrane region" description="Helical" evidence="7">
    <location>
        <begin position="108"/>
        <end position="131"/>
    </location>
</feature>
<dbReference type="Pfam" id="PF02133">
    <property type="entry name" value="Transp_cyt_pur"/>
    <property type="match status" value="1"/>
</dbReference>
<feature type="transmembrane region" description="Helical" evidence="7">
    <location>
        <begin position="235"/>
        <end position="258"/>
    </location>
</feature>
<gene>
    <name evidence="8" type="ORF">Raf01_90510</name>
</gene>
<evidence type="ECO:0000256" key="2">
    <source>
        <dbReference type="ARBA" id="ARBA00008974"/>
    </source>
</evidence>
<feature type="transmembrane region" description="Helical" evidence="7">
    <location>
        <begin position="64"/>
        <end position="87"/>
    </location>
</feature>
<feature type="transmembrane region" description="Helical" evidence="7">
    <location>
        <begin position="203"/>
        <end position="223"/>
    </location>
</feature>
<feature type="transmembrane region" description="Helical" evidence="7">
    <location>
        <begin position="319"/>
        <end position="338"/>
    </location>
</feature>
<comment type="similarity">
    <text evidence="2">Belongs to the purine-cytosine permease (2.A.39) family.</text>
</comment>
<dbReference type="RefSeq" id="WP_203924294.1">
    <property type="nucleotide sequence ID" value="NZ_BONZ01000107.1"/>
</dbReference>
<evidence type="ECO:0000256" key="1">
    <source>
        <dbReference type="ARBA" id="ARBA00004141"/>
    </source>
</evidence>
<accession>A0A8J3R321</accession>
<evidence type="ECO:0000313" key="8">
    <source>
        <dbReference type="EMBL" id="GIH20879.1"/>
    </source>
</evidence>
<dbReference type="PANTHER" id="PTHR30569">
    <property type="entry name" value="CYTOSINE TRANSPORTER CODB"/>
    <property type="match status" value="1"/>
</dbReference>
<feature type="transmembrane region" description="Helical" evidence="7">
    <location>
        <begin position="377"/>
        <end position="397"/>
    </location>
</feature>
<dbReference type="InterPro" id="IPR001248">
    <property type="entry name" value="Pur-cyt_permease"/>
</dbReference>
<evidence type="ECO:0000256" key="7">
    <source>
        <dbReference type="SAM" id="Phobius"/>
    </source>
</evidence>
<keyword evidence="9" id="KW-1185">Reference proteome</keyword>
<feature type="transmembrane region" description="Helical" evidence="7">
    <location>
        <begin position="270"/>
        <end position="291"/>
    </location>
</feature>
<evidence type="ECO:0000313" key="9">
    <source>
        <dbReference type="Proteomes" id="UP000642748"/>
    </source>
</evidence>
<keyword evidence="3 7" id="KW-0812">Transmembrane</keyword>
<feature type="transmembrane region" description="Helical" evidence="7">
    <location>
        <begin position="172"/>
        <end position="191"/>
    </location>
</feature>
<protein>
    <submittedName>
        <fullName evidence="8">Cytosine permease</fullName>
    </submittedName>
</protein>
<dbReference type="Proteomes" id="UP000642748">
    <property type="component" value="Unassembled WGS sequence"/>
</dbReference>
<comment type="caution">
    <text evidence="8">The sequence shown here is derived from an EMBL/GenBank/DDBJ whole genome shotgun (WGS) entry which is preliminary data.</text>
</comment>
<name>A0A8J3R321_9ACTN</name>
<evidence type="ECO:0000256" key="6">
    <source>
        <dbReference type="SAM" id="MobiDB-lite"/>
    </source>
</evidence>
<keyword evidence="5 7" id="KW-0472">Membrane</keyword>
<dbReference type="Gene3D" id="1.10.4160.10">
    <property type="entry name" value="Hydantoin permease"/>
    <property type="match status" value="1"/>
</dbReference>
<feature type="transmembrane region" description="Helical" evidence="7">
    <location>
        <begin position="34"/>
        <end position="58"/>
    </location>
</feature>
<keyword evidence="4 7" id="KW-1133">Transmembrane helix</keyword>
<reference evidence="8" key="1">
    <citation type="submission" date="2021-01" db="EMBL/GenBank/DDBJ databases">
        <title>Whole genome shotgun sequence of Rugosimonospora africana NBRC 104875.</title>
        <authorList>
            <person name="Komaki H."/>
            <person name="Tamura T."/>
        </authorList>
    </citation>
    <scope>NUCLEOTIDE SEQUENCE</scope>
    <source>
        <strain evidence="8">NBRC 104875</strain>
    </source>
</reference>
<proteinExistence type="inferred from homology"/>
<evidence type="ECO:0000256" key="5">
    <source>
        <dbReference type="ARBA" id="ARBA00023136"/>
    </source>
</evidence>
<sequence>MNQTVLDTPEPVRTEPGLTLADPPPRTLGLLDQVALWGNLGMTLLGPVSALFVLMPAGVPQLSLVAAFTATVAGTLIGTVLLALASYAGARSAAPAMVLLRGLFGARLSYLPTALNLVQCLGWAVFELVVISEAAQRLLPWRVHWPYVVLAGVATTAMALRPLGAVRLLRRYALVAVILAVGYLIVQAARHPLPSLTHGSWSGFWPAADVAIAVAVSWIPLAADYSRHARTPRAALVGSLLGYSVTQIACYSLGLLAFTTLATGSGDPQGQLFGAFLAVPLGWLAFGVLIARELDESFTNVYSTVVSIQNLRPLTDRRVLAVAIGTLATVGALVLRIAAYQDFLYLLGSVFVPMFAVFAVHYFVVRRPEGWDCSDRAPARPALLLPWLLGFAAYQLVNPGAIGGWQRFWTAAQSWLRLHPPSWASASLVSFAVAGVATLLLAAASAGLPRRRLASGTGVG</sequence>
<comment type="subcellular location">
    <subcellularLocation>
        <location evidence="1">Membrane</location>
        <topology evidence="1">Multi-pass membrane protein</topology>
    </subcellularLocation>
</comment>
<feature type="transmembrane region" description="Helical" evidence="7">
    <location>
        <begin position="344"/>
        <end position="365"/>
    </location>
</feature>
<dbReference type="GO" id="GO:0005886">
    <property type="term" value="C:plasma membrane"/>
    <property type="evidence" value="ECO:0007669"/>
    <property type="project" value="TreeGrafter"/>
</dbReference>
<dbReference type="GO" id="GO:0015209">
    <property type="term" value="F:cytosine transmembrane transporter activity"/>
    <property type="evidence" value="ECO:0007669"/>
    <property type="project" value="InterPro"/>
</dbReference>
<dbReference type="AlphaFoldDB" id="A0A8J3R321"/>
<organism evidence="8 9">
    <name type="scientific">Rugosimonospora africana</name>
    <dbReference type="NCBI Taxonomy" id="556532"/>
    <lineage>
        <taxon>Bacteria</taxon>
        <taxon>Bacillati</taxon>
        <taxon>Actinomycetota</taxon>
        <taxon>Actinomycetes</taxon>
        <taxon>Micromonosporales</taxon>
        <taxon>Micromonosporaceae</taxon>
        <taxon>Rugosimonospora</taxon>
    </lineage>
</organism>
<feature type="region of interest" description="Disordered" evidence="6">
    <location>
        <begin position="1"/>
        <end position="21"/>
    </location>
</feature>
<feature type="transmembrane region" description="Helical" evidence="7">
    <location>
        <begin position="423"/>
        <end position="444"/>
    </location>
</feature>
<dbReference type="PANTHER" id="PTHR30569:SF0">
    <property type="entry name" value="CYTOSINE PERMEASE"/>
    <property type="match status" value="1"/>
</dbReference>